<feature type="region of interest" description="Disordered" evidence="1">
    <location>
        <begin position="67"/>
        <end position="134"/>
    </location>
</feature>
<dbReference type="EMBL" id="HACL01000350">
    <property type="protein sequence ID" value="CFW94644.1"/>
    <property type="molecule type" value="Transcribed_RNA"/>
</dbReference>
<proteinExistence type="predicted"/>
<feature type="compositionally biased region" description="Basic and acidic residues" evidence="1">
    <location>
        <begin position="125"/>
        <end position="134"/>
    </location>
</feature>
<dbReference type="AlphaFoldDB" id="A0A0E4C7D6"/>
<feature type="compositionally biased region" description="Basic and acidic residues" evidence="1">
    <location>
        <begin position="75"/>
        <end position="89"/>
    </location>
</feature>
<protein>
    <submittedName>
        <fullName evidence="2">Uncharacterized protein</fullName>
    </submittedName>
</protein>
<feature type="compositionally biased region" description="Polar residues" evidence="1">
    <location>
        <begin position="28"/>
        <end position="39"/>
    </location>
</feature>
<evidence type="ECO:0000256" key="1">
    <source>
        <dbReference type="SAM" id="MobiDB-lite"/>
    </source>
</evidence>
<name>A0A0E4C7D6_ANOGA</name>
<feature type="compositionally biased region" description="Polar residues" evidence="1">
    <location>
        <begin position="90"/>
        <end position="103"/>
    </location>
</feature>
<evidence type="ECO:0000313" key="2">
    <source>
        <dbReference type="EMBL" id="CFW94644.1"/>
    </source>
</evidence>
<reference evidence="2" key="1">
    <citation type="submission" date="2015-03" db="EMBL/GenBank/DDBJ databases">
        <title>Long non-coding RNA discovery across the genus Anopheles reveals conserved secondary structures within and beyond the Gambiae complex.</title>
        <authorList>
            <person name="Jenkins A."/>
            <person name="Waterhouse R."/>
            <person name="Muskavitch M."/>
        </authorList>
    </citation>
    <scope>NUCLEOTIDE SEQUENCE</scope>
    <source>
        <tissue evidence="2">Whole body</tissue>
    </source>
</reference>
<feature type="region of interest" description="Disordered" evidence="1">
    <location>
        <begin position="1"/>
        <end position="51"/>
    </location>
</feature>
<accession>A0A0E4C7D6</accession>
<sequence length="217" mass="24290">MEQQQSRGMLSGEPATAGSVPRTERVNVYTSPRGASSTPGALRETLSPSEGSTVEYVYEWAASKAEKLQQYQKTSLEDDARRRVPREGSKTPQQGASSKTGEASGNGPANPDRDEEETLSASESARWESEERHRRRIVLERELLKLDIAEAQTGETAIAQPPNTLGRKEKEFQEWVRDMENSMRQPIRDKDGRSRGQHPVVQHPDARITRTLNPHTI</sequence>
<feature type="compositionally biased region" description="Basic and acidic residues" evidence="1">
    <location>
        <begin position="181"/>
        <end position="194"/>
    </location>
</feature>
<organism evidence="2">
    <name type="scientific">Anopheles gambiae</name>
    <name type="common">African malaria mosquito</name>
    <dbReference type="NCBI Taxonomy" id="7165"/>
    <lineage>
        <taxon>Eukaryota</taxon>
        <taxon>Metazoa</taxon>
        <taxon>Ecdysozoa</taxon>
        <taxon>Arthropoda</taxon>
        <taxon>Hexapoda</taxon>
        <taxon>Insecta</taxon>
        <taxon>Pterygota</taxon>
        <taxon>Neoptera</taxon>
        <taxon>Endopterygota</taxon>
        <taxon>Diptera</taxon>
        <taxon>Nematocera</taxon>
        <taxon>Culicoidea</taxon>
        <taxon>Culicidae</taxon>
        <taxon>Anophelinae</taxon>
        <taxon>Anopheles</taxon>
    </lineage>
</organism>
<feature type="region of interest" description="Disordered" evidence="1">
    <location>
        <begin position="181"/>
        <end position="217"/>
    </location>
</feature>